<dbReference type="KEGG" id="bbae:FRD01_04810"/>
<reference evidence="1 2" key="1">
    <citation type="submission" date="2019-08" db="EMBL/GenBank/DDBJ databases">
        <authorList>
            <person name="Liang Q."/>
        </authorList>
    </citation>
    <scope>NUCLEOTIDE SEQUENCE [LARGE SCALE GENOMIC DNA]</scope>
    <source>
        <strain evidence="1 2">V1718</strain>
    </source>
</reference>
<keyword evidence="2" id="KW-1185">Reference proteome</keyword>
<proteinExistence type="predicted"/>
<dbReference type="Proteomes" id="UP000321595">
    <property type="component" value="Chromosome"/>
</dbReference>
<organism evidence="1 2">
    <name type="scientific">Microvenator marinus</name>
    <dbReference type="NCBI Taxonomy" id="2600177"/>
    <lineage>
        <taxon>Bacteria</taxon>
        <taxon>Deltaproteobacteria</taxon>
        <taxon>Bradymonadales</taxon>
        <taxon>Microvenatoraceae</taxon>
        <taxon>Microvenator</taxon>
    </lineage>
</organism>
<sequence length="267" mass="30088">MSLCQPSRERSCAACCGIYNDSGTRVEVTAEVRERTREFRSISRPLEVESLRDFRQKWEKEADQRLMAELQNCPFVGFLDGPDTAPSGRLGCMVHPLQNQGFDGRDCGVFDRHICEDYLCASYSVLSMDEKTFIVNLPLDAYTYGLVITDPMLIKRTLSLVATEFGSSPQLSKTSESFRRALAEFFEFKHNWPWRAPDANFGPLKAGKDLETPRRSLILPEGELSPDPVDDLLVCFGSTFESTDDLLEARDLVRARIVQLASILVNS</sequence>
<protein>
    <submittedName>
        <fullName evidence="1">Uncharacterized protein</fullName>
    </submittedName>
</protein>
<evidence type="ECO:0000313" key="1">
    <source>
        <dbReference type="EMBL" id="QED26576.1"/>
    </source>
</evidence>
<accession>A0A5B8XSH0</accession>
<dbReference type="AlphaFoldDB" id="A0A5B8XSH0"/>
<dbReference type="OrthoDB" id="5470322at2"/>
<dbReference type="RefSeq" id="WP_146958130.1">
    <property type="nucleotide sequence ID" value="NZ_CP042467.1"/>
</dbReference>
<dbReference type="EMBL" id="CP042467">
    <property type="protein sequence ID" value="QED26576.1"/>
    <property type="molecule type" value="Genomic_DNA"/>
</dbReference>
<gene>
    <name evidence="1" type="ORF">FRD01_04810</name>
</gene>
<evidence type="ECO:0000313" key="2">
    <source>
        <dbReference type="Proteomes" id="UP000321595"/>
    </source>
</evidence>
<name>A0A5B8XSH0_9DELT</name>